<evidence type="ECO:0000256" key="5">
    <source>
        <dbReference type="ARBA" id="ARBA00023163"/>
    </source>
</evidence>
<dbReference type="GO" id="GO:0005665">
    <property type="term" value="C:RNA polymerase II, core complex"/>
    <property type="evidence" value="ECO:0007669"/>
    <property type="project" value="TreeGrafter"/>
</dbReference>
<dbReference type="Pfam" id="PF03876">
    <property type="entry name" value="SHS2_Rpb7-N"/>
    <property type="match status" value="1"/>
</dbReference>
<dbReference type="GO" id="GO:0003727">
    <property type="term" value="F:single-stranded RNA binding"/>
    <property type="evidence" value="ECO:0007669"/>
    <property type="project" value="TreeGrafter"/>
</dbReference>
<accession>A0A7J7IU37</accession>
<protein>
    <recommendedName>
        <fullName evidence="3">DNA-directed RNA polymerase II subunit RPB7</fullName>
    </recommendedName>
    <alternativeName>
        <fullName evidence="7">DNA-directed RNA polymerase II subunit rpb7</fullName>
    </alternativeName>
</protein>
<dbReference type="FunFam" id="3.30.1490.120:FF:000001">
    <property type="entry name" value="DNA-directed RNA polymerase II subunit RPB7"/>
    <property type="match status" value="1"/>
</dbReference>
<proteinExistence type="inferred from homology"/>
<dbReference type="PANTHER" id="PTHR12709:SF4">
    <property type="entry name" value="DNA-DIRECTED RNA POLYMERASE II SUBUNIT RPB7"/>
    <property type="match status" value="1"/>
</dbReference>
<keyword evidence="10" id="KW-1185">Reference proteome</keyword>
<keyword evidence="6" id="KW-0539">Nucleus</keyword>
<dbReference type="GO" id="GO:0000932">
    <property type="term" value="C:P-body"/>
    <property type="evidence" value="ECO:0007669"/>
    <property type="project" value="TreeGrafter"/>
</dbReference>
<evidence type="ECO:0000256" key="3">
    <source>
        <dbReference type="ARBA" id="ARBA00015928"/>
    </source>
</evidence>
<dbReference type="InterPro" id="IPR045113">
    <property type="entry name" value="Rpb7-like"/>
</dbReference>
<evidence type="ECO:0000256" key="7">
    <source>
        <dbReference type="ARBA" id="ARBA00073912"/>
    </source>
</evidence>
<dbReference type="GO" id="GO:0031369">
    <property type="term" value="F:translation initiation factor binding"/>
    <property type="evidence" value="ECO:0007669"/>
    <property type="project" value="TreeGrafter"/>
</dbReference>
<dbReference type="AlphaFoldDB" id="A0A7J7IU37"/>
<dbReference type="GO" id="GO:0045948">
    <property type="term" value="P:positive regulation of translational initiation"/>
    <property type="evidence" value="ECO:0007669"/>
    <property type="project" value="TreeGrafter"/>
</dbReference>
<evidence type="ECO:0000313" key="10">
    <source>
        <dbReference type="Proteomes" id="UP000593567"/>
    </source>
</evidence>
<dbReference type="InterPro" id="IPR012340">
    <property type="entry name" value="NA-bd_OB-fold"/>
</dbReference>
<keyword evidence="5" id="KW-0804">Transcription</keyword>
<name>A0A7J7IU37_BUGNE</name>
<evidence type="ECO:0000259" key="8">
    <source>
        <dbReference type="Pfam" id="PF03876"/>
    </source>
</evidence>
<dbReference type="FunFam" id="2.40.50.140:FF:000043">
    <property type="entry name" value="DNA-directed RNA polymerase II subunit RPB7"/>
    <property type="match status" value="1"/>
</dbReference>
<evidence type="ECO:0000256" key="1">
    <source>
        <dbReference type="ARBA" id="ARBA00004123"/>
    </source>
</evidence>
<dbReference type="GO" id="GO:0003697">
    <property type="term" value="F:single-stranded DNA binding"/>
    <property type="evidence" value="ECO:0007669"/>
    <property type="project" value="TreeGrafter"/>
</dbReference>
<dbReference type="EMBL" id="VXIV02003405">
    <property type="protein sequence ID" value="KAF6017380.1"/>
    <property type="molecule type" value="Genomic_DNA"/>
</dbReference>
<dbReference type="Gene3D" id="3.30.1490.120">
    <property type="entry name" value="RNA polymerase Rpb7-like, N-terminal domain"/>
    <property type="match status" value="1"/>
</dbReference>
<evidence type="ECO:0000256" key="2">
    <source>
        <dbReference type="ARBA" id="ARBA00009307"/>
    </source>
</evidence>
<dbReference type="SUPFAM" id="SSF50249">
    <property type="entry name" value="Nucleic acid-binding proteins"/>
    <property type="match status" value="1"/>
</dbReference>
<comment type="subcellular location">
    <subcellularLocation>
        <location evidence="1">Nucleus</location>
    </subcellularLocation>
</comment>
<keyword evidence="4" id="KW-0240">DNA-directed RNA polymerase</keyword>
<dbReference type="GO" id="GO:0060213">
    <property type="term" value="P:positive regulation of nuclear-transcribed mRNA poly(A) tail shortening"/>
    <property type="evidence" value="ECO:0007669"/>
    <property type="project" value="TreeGrafter"/>
</dbReference>
<dbReference type="InterPro" id="IPR005576">
    <property type="entry name" value="Rpb7-like_N"/>
</dbReference>
<dbReference type="InterPro" id="IPR036898">
    <property type="entry name" value="RNA_pol_Rpb7-like_N_sf"/>
</dbReference>
<organism evidence="9 10">
    <name type="scientific">Bugula neritina</name>
    <name type="common">Brown bryozoan</name>
    <name type="synonym">Sertularia neritina</name>
    <dbReference type="NCBI Taxonomy" id="10212"/>
    <lineage>
        <taxon>Eukaryota</taxon>
        <taxon>Metazoa</taxon>
        <taxon>Spiralia</taxon>
        <taxon>Lophotrochozoa</taxon>
        <taxon>Bryozoa</taxon>
        <taxon>Gymnolaemata</taxon>
        <taxon>Cheilostomatida</taxon>
        <taxon>Flustrina</taxon>
        <taxon>Buguloidea</taxon>
        <taxon>Bugulidae</taxon>
        <taxon>Bugula</taxon>
    </lineage>
</organism>
<dbReference type="GO" id="GO:0006367">
    <property type="term" value="P:transcription initiation at RNA polymerase II promoter"/>
    <property type="evidence" value="ECO:0007669"/>
    <property type="project" value="TreeGrafter"/>
</dbReference>
<dbReference type="Proteomes" id="UP000593567">
    <property type="component" value="Unassembled WGS sequence"/>
</dbReference>
<gene>
    <name evidence="9" type="ORF">EB796_024317</name>
</gene>
<comment type="caution">
    <text evidence="9">The sequence shown here is derived from an EMBL/GenBank/DDBJ whole genome shotgun (WGS) entry which is preliminary data.</text>
</comment>
<dbReference type="PANTHER" id="PTHR12709">
    <property type="entry name" value="DNA-DIRECTED RNA POLYMERASE II, III"/>
    <property type="match status" value="1"/>
</dbReference>
<feature type="domain" description="RNA polymerase Rpb7-like N-terminal" evidence="8">
    <location>
        <begin position="11"/>
        <end position="64"/>
    </location>
</feature>
<dbReference type="SUPFAM" id="SSF88798">
    <property type="entry name" value="N-terminal, heterodimerisation domain of RBP7 (RpoE)"/>
    <property type="match status" value="1"/>
</dbReference>
<reference evidence="9" key="1">
    <citation type="submission" date="2020-06" db="EMBL/GenBank/DDBJ databases">
        <title>Draft genome of Bugula neritina, a colonial animal packing powerful symbionts and potential medicines.</title>
        <authorList>
            <person name="Rayko M."/>
        </authorList>
    </citation>
    <scope>NUCLEOTIDE SEQUENCE [LARGE SCALE GENOMIC DNA]</scope>
    <source>
        <strain evidence="9">Kwan_BN1</strain>
    </source>
</reference>
<evidence type="ECO:0000313" key="9">
    <source>
        <dbReference type="EMBL" id="KAF6017380.1"/>
    </source>
</evidence>
<dbReference type="CDD" id="cd04329">
    <property type="entry name" value="RNAP_II_Rpb7_N"/>
    <property type="match status" value="1"/>
</dbReference>
<comment type="similarity">
    <text evidence="2">Belongs to the eukaryotic RPB7/RPC8 RNA polymerase subunit family.</text>
</comment>
<evidence type="ECO:0000256" key="4">
    <source>
        <dbReference type="ARBA" id="ARBA00022478"/>
    </source>
</evidence>
<dbReference type="Gene3D" id="2.40.50.140">
    <property type="entry name" value="Nucleic acid-binding proteins"/>
    <property type="match status" value="1"/>
</dbReference>
<evidence type="ECO:0000256" key="6">
    <source>
        <dbReference type="ARBA" id="ARBA00023242"/>
    </source>
</evidence>
<sequence>MFYHVSLDHEVLLHPCYFGPSLLNVVKQKLFNEVEGTCSGKYGFVIAVTTIDSIGSGQILPGRGFVNYPIKYKAIVFRPIKGEVIEAIVTQVNKNVDAHRIVHVAAFSFTVSLLDIHVLTLQLTSSDNSLSGGTVNILAIQLCILQSIPGDMEFDPESTPPCYKTKDEDVVIQVDDEIRVKIIGTRVDANDIFAIGSLMDDYLGPVG</sequence>
<dbReference type="OrthoDB" id="1162399at2759"/>